<dbReference type="EMBL" id="MLYO01000077">
    <property type="protein sequence ID" value="OIJ92999.1"/>
    <property type="molecule type" value="Genomic_DNA"/>
</dbReference>
<dbReference type="InterPro" id="IPR044668">
    <property type="entry name" value="PuuD-like"/>
</dbReference>
<proteinExistence type="predicted"/>
<dbReference type="PANTHER" id="PTHR43235:SF1">
    <property type="entry name" value="GLUTAMINE AMIDOTRANSFERASE PB2B2.05-RELATED"/>
    <property type="match status" value="1"/>
</dbReference>
<dbReference type="Proteomes" id="UP000179642">
    <property type="component" value="Unassembled WGS sequence"/>
</dbReference>
<evidence type="ECO:0000313" key="1">
    <source>
        <dbReference type="EMBL" id="OIJ92999.1"/>
    </source>
</evidence>
<name>A0A1S2PGT0_9ACTN</name>
<dbReference type="AlphaFoldDB" id="A0A1S2PGT0"/>
<keyword evidence="2" id="KW-1185">Reference proteome</keyword>
<sequence>MSRPVIGIASYRDRARWNIWDTDATVLQQGYVDGVHRAGGRAVVLPPDDTDADVLARLDGLLLPGGADIDPARYGAARHAHTDTPSADRDAGELLLLDAALAAGLPVLGVCRGLQLLALAYGGTLHQHLPDLVGHSSHCPAEGVFGEHPVHLVPGSRAAAVYGERTVVNSHHHQAVLDPGALHVTGRADDGVVEAAEDPSLPFVLGVQWHPEVSGDPELFAAFVAACAARSLQGAASR</sequence>
<dbReference type="PANTHER" id="PTHR43235">
    <property type="entry name" value="GLUTAMINE AMIDOTRANSFERASE PB2B2.05-RELATED"/>
    <property type="match status" value="1"/>
</dbReference>
<dbReference type="OrthoDB" id="9813383at2"/>
<dbReference type="GO" id="GO:0005829">
    <property type="term" value="C:cytosol"/>
    <property type="evidence" value="ECO:0007669"/>
    <property type="project" value="TreeGrafter"/>
</dbReference>
<comment type="caution">
    <text evidence="1">The sequence shown here is derived from an EMBL/GenBank/DDBJ whole genome shotgun (WGS) entry which is preliminary data.</text>
</comment>
<dbReference type="RefSeq" id="WP_071385599.1">
    <property type="nucleotide sequence ID" value="NZ_MLYO01000077.1"/>
</dbReference>
<gene>
    <name evidence="1" type="ORF">BIV23_38280</name>
</gene>
<reference evidence="1 2" key="1">
    <citation type="submission" date="2016-10" db="EMBL/GenBank/DDBJ databases">
        <title>Genome sequence of Streptomyces sp. MUSC 1.</title>
        <authorList>
            <person name="Lee L.-H."/>
            <person name="Ser H.-L."/>
            <person name="Law J.W.-F."/>
        </authorList>
    </citation>
    <scope>NUCLEOTIDE SEQUENCE [LARGE SCALE GENOMIC DNA]</scope>
    <source>
        <strain evidence="1 2">MUSC 1</strain>
    </source>
</reference>
<organism evidence="1 2">
    <name type="scientific">Streptomyces monashensis</name>
    <dbReference type="NCBI Taxonomy" id="1678012"/>
    <lineage>
        <taxon>Bacteria</taxon>
        <taxon>Bacillati</taxon>
        <taxon>Actinomycetota</taxon>
        <taxon>Actinomycetes</taxon>
        <taxon>Kitasatosporales</taxon>
        <taxon>Streptomycetaceae</taxon>
        <taxon>Streptomyces</taxon>
    </lineage>
</organism>
<dbReference type="InterPro" id="IPR011697">
    <property type="entry name" value="Peptidase_C26"/>
</dbReference>
<dbReference type="GO" id="GO:0033969">
    <property type="term" value="F:gamma-glutamyl-gamma-aminobutyrate hydrolase activity"/>
    <property type="evidence" value="ECO:0007669"/>
    <property type="project" value="TreeGrafter"/>
</dbReference>
<keyword evidence="1" id="KW-0378">Hydrolase</keyword>
<dbReference type="CDD" id="cd01745">
    <property type="entry name" value="GATase1_2"/>
    <property type="match status" value="1"/>
</dbReference>
<dbReference type="Gene3D" id="3.40.50.880">
    <property type="match status" value="1"/>
</dbReference>
<accession>A0A1S2PGT0</accession>
<evidence type="ECO:0000313" key="2">
    <source>
        <dbReference type="Proteomes" id="UP000179642"/>
    </source>
</evidence>
<dbReference type="Pfam" id="PF07722">
    <property type="entry name" value="Peptidase_C26"/>
    <property type="match status" value="1"/>
</dbReference>
<dbReference type="PROSITE" id="PS51273">
    <property type="entry name" value="GATASE_TYPE_1"/>
    <property type="match status" value="1"/>
</dbReference>
<dbReference type="GO" id="GO:0006598">
    <property type="term" value="P:polyamine catabolic process"/>
    <property type="evidence" value="ECO:0007669"/>
    <property type="project" value="TreeGrafter"/>
</dbReference>
<protein>
    <submittedName>
        <fullName evidence="1">Gamma-glutamyl-gamma-aminobutyrate hydrolase</fullName>
    </submittedName>
</protein>
<dbReference type="SUPFAM" id="SSF52317">
    <property type="entry name" value="Class I glutamine amidotransferase-like"/>
    <property type="match status" value="1"/>
</dbReference>
<dbReference type="InterPro" id="IPR029062">
    <property type="entry name" value="Class_I_gatase-like"/>
</dbReference>